<gene>
    <name evidence="9" type="ORF">DSM106044_01031</name>
</gene>
<dbReference type="InterPro" id="IPR000620">
    <property type="entry name" value="EamA_dom"/>
</dbReference>
<keyword evidence="5 7" id="KW-1133">Transmembrane helix</keyword>
<dbReference type="InterPro" id="IPR051258">
    <property type="entry name" value="Diverse_Substrate_Transporter"/>
</dbReference>
<evidence type="ECO:0000256" key="4">
    <source>
        <dbReference type="ARBA" id="ARBA00022692"/>
    </source>
</evidence>
<feature type="domain" description="EamA" evidence="8">
    <location>
        <begin position="13"/>
        <end position="145"/>
    </location>
</feature>
<dbReference type="EMBL" id="QGQD01000023">
    <property type="protein sequence ID" value="TLD01994.1"/>
    <property type="molecule type" value="Genomic_DNA"/>
</dbReference>
<dbReference type="RefSeq" id="WP_138001927.1">
    <property type="nucleotide sequence ID" value="NZ_QGQD01000023.1"/>
</dbReference>
<feature type="transmembrane region" description="Helical" evidence="7">
    <location>
        <begin position="43"/>
        <end position="62"/>
    </location>
</feature>
<organism evidence="9 10">
    <name type="scientific">Robinsoniella peoriensis</name>
    <dbReference type="NCBI Taxonomy" id="180332"/>
    <lineage>
        <taxon>Bacteria</taxon>
        <taxon>Bacillati</taxon>
        <taxon>Bacillota</taxon>
        <taxon>Clostridia</taxon>
        <taxon>Lachnospirales</taxon>
        <taxon>Lachnospiraceae</taxon>
        <taxon>Robinsoniella</taxon>
    </lineage>
</organism>
<sequence length="316" mass="33651">MNRDQKAGNKQMLGSVMLLIMAFIWGTSFVFQKMALNADISAAALMFGRFFIAAVLWGIFGARKIKSNYRKGQWKTGVLLGTMFFGANLAQILGLQSTTPGNNAFISSANVVFVPFVCWIVTKKRPKAVLILCALLSFVGIGVLSVNPGNQFLFAPGDVLTLIGAVLFAAHIVAVGETAPHIHVSVLAFMQFSVIAALSLVFLLIAGNGLTGFGSAEGITAMLYLGVLATGVGLTVQMIGQKYVPPAMVGIIVSTESLFGSILSVVIGYDKLSTGLLLGGGIMFGSILLANIWQYFQDARQKKRENGNGIMQIKES</sequence>
<evidence type="ECO:0000256" key="7">
    <source>
        <dbReference type="SAM" id="Phobius"/>
    </source>
</evidence>
<proteinExistence type="inferred from homology"/>
<feature type="transmembrane region" description="Helical" evidence="7">
    <location>
        <begin position="218"/>
        <end position="236"/>
    </location>
</feature>
<feature type="transmembrane region" description="Helical" evidence="7">
    <location>
        <begin position="275"/>
        <end position="296"/>
    </location>
</feature>
<dbReference type="Pfam" id="PF00892">
    <property type="entry name" value="EamA"/>
    <property type="match status" value="2"/>
</dbReference>
<feature type="transmembrane region" description="Helical" evidence="7">
    <location>
        <begin position="152"/>
        <end position="174"/>
    </location>
</feature>
<feature type="transmembrane region" description="Helical" evidence="7">
    <location>
        <begin position="128"/>
        <end position="146"/>
    </location>
</feature>
<feature type="transmembrane region" description="Helical" evidence="7">
    <location>
        <begin position="74"/>
        <end position="92"/>
    </location>
</feature>
<evidence type="ECO:0000259" key="8">
    <source>
        <dbReference type="Pfam" id="PF00892"/>
    </source>
</evidence>
<feature type="transmembrane region" description="Helical" evidence="7">
    <location>
        <begin position="248"/>
        <end position="269"/>
    </location>
</feature>
<evidence type="ECO:0000256" key="5">
    <source>
        <dbReference type="ARBA" id="ARBA00022989"/>
    </source>
</evidence>
<dbReference type="PANTHER" id="PTHR42920">
    <property type="entry name" value="OS03G0707200 PROTEIN-RELATED"/>
    <property type="match status" value="1"/>
</dbReference>
<reference evidence="9 10" key="1">
    <citation type="journal article" date="2019" name="Anaerobe">
        <title>Detection of Robinsoniella peoriensis in multiple bone samples of a trauma patient.</title>
        <authorList>
            <person name="Schrottner P."/>
            <person name="Hartwich K."/>
            <person name="Bunk B."/>
            <person name="Schober I."/>
            <person name="Helbig S."/>
            <person name="Rudolph W.W."/>
            <person name="Gunzer F."/>
        </authorList>
    </citation>
    <scope>NUCLEOTIDE SEQUENCE [LARGE SCALE GENOMIC DNA]</scope>
    <source>
        <strain evidence="9 10">DSM 106044</strain>
    </source>
</reference>
<keyword evidence="4 7" id="KW-0812">Transmembrane</keyword>
<feature type="transmembrane region" description="Helical" evidence="7">
    <location>
        <begin position="104"/>
        <end position="121"/>
    </location>
</feature>
<evidence type="ECO:0000256" key="3">
    <source>
        <dbReference type="ARBA" id="ARBA00022475"/>
    </source>
</evidence>
<keyword evidence="6 7" id="KW-0472">Membrane</keyword>
<evidence type="ECO:0000313" key="10">
    <source>
        <dbReference type="Proteomes" id="UP000306509"/>
    </source>
</evidence>
<dbReference type="SUPFAM" id="SSF103481">
    <property type="entry name" value="Multidrug resistance efflux transporter EmrE"/>
    <property type="match status" value="2"/>
</dbReference>
<dbReference type="Proteomes" id="UP000306509">
    <property type="component" value="Unassembled WGS sequence"/>
</dbReference>
<evidence type="ECO:0000256" key="1">
    <source>
        <dbReference type="ARBA" id="ARBA00004651"/>
    </source>
</evidence>
<accession>A0A4U8QBV1</accession>
<dbReference type="AlphaFoldDB" id="A0A4U8QBV1"/>
<comment type="similarity">
    <text evidence="2">Belongs to the EamA transporter family.</text>
</comment>
<evidence type="ECO:0000256" key="2">
    <source>
        <dbReference type="ARBA" id="ARBA00007362"/>
    </source>
</evidence>
<protein>
    <submittedName>
        <fullName evidence="9">Carboxylate/amino acid/amine transporter</fullName>
    </submittedName>
</protein>
<evidence type="ECO:0000256" key="6">
    <source>
        <dbReference type="ARBA" id="ARBA00023136"/>
    </source>
</evidence>
<name>A0A4U8QBV1_9FIRM</name>
<feature type="domain" description="EamA" evidence="8">
    <location>
        <begin position="156"/>
        <end position="291"/>
    </location>
</feature>
<keyword evidence="10" id="KW-1185">Reference proteome</keyword>
<comment type="subcellular location">
    <subcellularLocation>
        <location evidence="1">Cell membrane</location>
        <topology evidence="1">Multi-pass membrane protein</topology>
    </subcellularLocation>
</comment>
<dbReference type="PANTHER" id="PTHR42920:SF5">
    <property type="entry name" value="EAMA DOMAIN-CONTAINING PROTEIN"/>
    <property type="match status" value="1"/>
</dbReference>
<dbReference type="InterPro" id="IPR037185">
    <property type="entry name" value="EmrE-like"/>
</dbReference>
<evidence type="ECO:0000313" key="9">
    <source>
        <dbReference type="EMBL" id="TLD01994.1"/>
    </source>
</evidence>
<keyword evidence="3" id="KW-1003">Cell membrane</keyword>
<dbReference type="GO" id="GO:0005886">
    <property type="term" value="C:plasma membrane"/>
    <property type="evidence" value="ECO:0007669"/>
    <property type="project" value="UniProtKB-SubCell"/>
</dbReference>
<comment type="caution">
    <text evidence="9">The sequence shown here is derived from an EMBL/GenBank/DDBJ whole genome shotgun (WGS) entry which is preliminary data.</text>
</comment>
<dbReference type="STRING" id="180332.GCA_000797495_00360"/>
<feature type="transmembrane region" description="Helical" evidence="7">
    <location>
        <begin position="186"/>
        <end position="206"/>
    </location>
</feature>
<feature type="transmembrane region" description="Helical" evidence="7">
    <location>
        <begin position="12"/>
        <end position="31"/>
    </location>
</feature>